<gene>
    <name evidence="1" type="ORF">NC653_006611</name>
</gene>
<protein>
    <submittedName>
        <fullName evidence="1">Uncharacterized protein</fullName>
    </submittedName>
</protein>
<keyword evidence="2" id="KW-1185">Reference proteome</keyword>
<reference evidence="1" key="1">
    <citation type="journal article" date="2023" name="Mol. Ecol. Resour.">
        <title>Chromosome-level genome assembly of a triploid poplar Populus alba 'Berolinensis'.</title>
        <authorList>
            <person name="Chen S."/>
            <person name="Yu Y."/>
            <person name="Wang X."/>
            <person name="Wang S."/>
            <person name="Zhang T."/>
            <person name="Zhou Y."/>
            <person name="He R."/>
            <person name="Meng N."/>
            <person name="Wang Y."/>
            <person name="Liu W."/>
            <person name="Liu Z."/>
            <person name="Liu J."/>
            <person name="Guo Q."/>
            <person name="Huang H."/>
            <person name="Sederoff R.R."/>
            <person name="Wang G."/>
            <person name="Qu G."/>
            <person name="Chen S."/>
        </authorList>
    </citation>
    <scope>NUCLEOTIDE SEQUENCE</scope>
    <source>
        <strain evidence="1">SC-2020</strain>
    </source>
</reference>
<name>A0AAD6RFU6_9ROSI</name>
<evidence type="ECO:0000313" key="1">
    <source>
        <dbReference type="EMBL" id="KAJ7007630.1"/>
    </source>
</evidence>
<dbReference type="EMBL" id="JAQIZT010000002">
    <property type="protein sequence ID" value="KAJ7007630.1"/>
    <property type="molecule type" value="Genomic_DNA"/>
</dbReference>
<dbReference type="Proteomes" id="UP001164929">
    <property type="component" value="Chromosome 2"/>
</dbReference>
<accession>A0AAD6RFU6</accession>
<evidence type="ECO:0000313" key="2">
    <source>
        <dbReference type="Proteomes" id="UP001164929"/>
    </source>
</evidence>
<dbReference type="AlphaFoldDB" id="A0AAD6RFU6"/>
<proteinExistence type="predicted"/>
<organism evidence="1 2">
    <name type="scientific">Populus alba x Populus x berolinensis</name>
    <dbReference type="NCBI Taxonomy" id="444605"/>
    <lineage>
        <taxon>Eukaryota</taxon>
        <taxon>Viridiplantae</taxon>
        <taxon>Streptophyta</taxon>
        <taxon>Embryophyta</taxon>
        <taxon>Tracheophyta</taxon>
        <taxon>Spermatophyta</taxon>
        <taxon>Magnoliopsida</taxon>
        <taxon>eudicotyledons</taxon>
        <taxon>Gunneridae</taxon>
        <taxon>Pentapetalae</taxon>
        <taxon>rosids</taxon>
        <taxon>fabids</taxon>
        <taxon>Malpighiales</taxon>
        <taxon>Salicaceae</taxon>
        <taxon>Saliceae</taxon>
        <taxon>Populus</taxon>
    </lineage>
</organism>
<comment type="caution">
    <text evidence="1">The sequence shown here is derived from an EMBL/GenBank/DDBJ whole genome shotgun (WGS) entry which is preliminary data.</text>
</comment>
<sequence length="32" mass="3839">MHKDMQFMILTIFVKTLFTHDSYFAVPTMCKL</sequence>